<dbReference type="PANTHER" id="PTHR42793:SF1">
    <property type="entry name" value="PEPTIDYL-LYSINE N-ACETYLTRANSFERASE PATZ"/>
    <property type="match status" value="1"/>
</dbReference>
<dbReference type="InterPro" id="IPR036291">
    <property type="entry name" value="NAD(P)-bd_dom_sf"/>
</dbReference>
<dbReference type="Gene3D" id="3.40.50.720">
    <property type="entry name" value="NAD(P)-binding Rossmann-like Domain"/>
    <property type="match status" value="1"/>
</dbReference>
<comment type="caution">
    <text evidence="3">The sequence shown here is derived from an EMBL/GenBank/DDBJ whole genome shotgun (WGS) entry which is preliminary data.</text>
</comment>
<dbReference type="Pfam" id="PF13607">
    <property type="entry name" value="Succ_CoA_lig"/>
    <property type="match status" value="1"/>
</dbReference>
<protein>
    <submittedName>
        <fullName evidence="3">CoA-binding protein</fullName>
    </submittedName>
</protein>
<dbReference type="Gene3D" id="3.30.1490.20">
    <property type="entry name" value="ATP-grasp fold, A domain"/>
    <property type="match status" value="1"/>
</dbReference>
<dbReference type="InterPro" id="IPR013815">
    <property type="entry name" value="ATP_grasp_subdomain_1"/>
</dbReference>
<dbReference type="EMBL" id="SPKJ01000004">
    <property type="protein sequence ID" value="MYZ46585.1"/>
    <property type="molecule type" value="Genomic_DNA"/>
</dbReference>
<dbReference type="RefSeq" id="WP_161138934.1">
    <property type="nucleotide sequence ID" value="NZ_SPKJ01000004.1"/>
</dbReference>
<name>A0A964T1J3_9HYPH</name>
<reference evidence="3" key="1">
    <citation type="submission" date="2019-03" db="EMBL/GenBank/DDBJ databases">
        <title>Afifella sp. nov., isolated from activated sludge.</title>
        <authorList>
            <person name="Li Q."/>
            <person name="Liu Y."/>
        </authorList>
    </citation>
    <scope>NUCLEOTIDE SEQUENCE</scope>
    <source>
        <strain evidence="3">L72</strain>
    </source>
</reference>
<sequence>MEGAVKALQAPFPAAHVPAFQEALSALFEPRAVAVVGVSRDPIKRGRQVLRNVMRGGFRGKVYAVGRDLQEADGAVCLGDIREAPGPVDVAFLALPADATSRALRDCAEIGVKTAIVSAAGFAESASPGSRARNADLKRTVAETGIRVVGPNCNGIYNTANRLALGFNAAHSVALRPGDIAILSHSGALFSLMMGYLESVGGGLSCFVSAGNEADLDLLDYLEFVLEQESTRVAALLVDAISDGERLRRLGERAAGLGKHIVALKAGLTETGARAALAHSSRLAGQADAYRALFEASGIPMVRSLEGLMSAAAMLSFFGRAPGGLAIMSTSGAGAAILADLAEHHKVPLAEFGPVTQSRLAEYLSFSQFGNPVDLGVFDRARSGPIAEIVAADPAVGAMMTPINGIDPNSGVPTLIRDLASARALSKKPSVLVVPGGLQPEKAAGYLEQGFKVFPDTEAALQGLAAVLHPPPAPCQDGIPGREPAAGEPLLRLGRPLTEPESLALLARFGVPTVQTEVCADLDEAIAAAERLGGRVVAKAVVEGVGHKTEAGLVRVGIRGADAIREAHRAFGGGPMAIQPLVAGHLEMIAGVTRQADVGPILLAGLGGIHAEAIRAVEMWSIPAPAAALERQFANSALGRILRSPRWPHARSADEILAVLARLQDFALWAGDLLGALDVNPFILREDGLVAVDALIIPSAAAEARAGRQETHMEPL</sequence>
<dbReference type="AlphaFoldDB" id="A0A964T1J3"/>
<dbReference type="PANTHER" id="PTHR42793">
    <property type="entry name" value="COA BINDING DOMAIN CONTAINING PROTEIN"/>
    <property type="match status" value="1"/>
</dbReference>
<dbReference type="InterPro" id="IPR016102">
    <property type="entry name" value="Succinyl-CoA_synth-like"/>
</dbReference>
<evidence type="ECO:0000259" key="2">
    <source>
        <dbReference type="SMART" id="SM00881"/>
    </source>
</evidence>
<dbReference type="SUPFAM" id="SSF52210">
    <property type="entry name" value="Succinyl-CoA synthetase domains"/>
    <property type="match status" value="2"/>
</dbReference>
<organism evidence="3 4">
    <name type="scientific">Propylenella binzhouense</name>
    <dbReference type="NCBI Taxonomy" id="2555902"/>
    <lineage>
        <taxon>Bacteria</taxon>
        <taxon>Pseudomonadati</taxon>
        <taxon>Pseudomonadota</taxon>
        <taxon>Alphaproteobacteria</taxon>
        <taxon>Hyphomicrobiales</taxon>
        <taxon>Propylenellaceae</taxon>
        <taxon>Propylenella</taxon>
    </lineage>
</organism>
<accession>A0A964T1J3</accession>
<feature type="domain" description="CoA-binding" evidence="2">
    <location>
        <begin position="27"/>
        <end position="122"/>
    </location>
</feature>
<dbReference type="Pfam" id="PF13549">
    <property type="entry name" value="ATP-grasp_5"/>
    <property type="match status" value="1"/>
</dbReference>
<dbReference type="GO" id="GO:0006099">
    <property type="term" value="P:tricarboxylic acid cycle"/>
    <property type="evidence" value="ECO:0007669"/>
    <property type="project" value="UniProtKB-KW"/>
</dbReference>
<dbReference type="SUPFAM" id="SSF51735">
    <property type="entry name" value="NAD(P)-binding Rossmann-fold domains"/>
    <property type="match status" value="1"/>
</dbReference>
<dbReference type="Gene3D" id="3.30.470.20">
    <property type="entry name" value="ATP-grasp fold, B domain"/>
    <property type="match status" value="1"/>
</dbReference>
<dbReference type="OrthoDB" id="9807426at2"/>
<evidence type="ECO:0000256" key="1">
    <source>
        <dbReference type="ARBA" id="ARBA00022532"/>
    </source>
</evidence>
<evidence type="ECO:0000313" key="4">
    <source>
        <dbReference type="Proteomes" id="UP000773614"/>
    </source>
</evidence>
<evidence type="ECO:0000313" key="3">
    <source>
        <dbReference type="EMBL" id="MYZ46585.1"/>
    </source>
</evidence>
<proteinExistence type="predicted"/>
<dbReference type="InterPro" id="IPR032875">
    <property type="entry name" value="Succ_CoA_lig_flav_dom"/>
</dbReference>
<dbReference type="GO" id="GO:0005524">
    <property type="term" value="F:ATP binding"/>
    <property type="evidence" value="ECO:0007669"/>
    <property type="project" value="InterPro"/>
</dbReference>
<dbReference type="SMART" id="SM00881">
    <property type="entry name" value="CoA_binding"/>
    <property type="match status" value="1"/>
</dbReference>
<keyword evidence="1" id="KW-0816">Tricarboxylic acid cycle</keyword>
<dbReference type="Gene3D" id="3.40.50.261">
    <property type="entry name" value="Succinyl-CoA synthetase domains"/>
    <property type="match status" value="2"/>
</dbReference>
<keyword evidence="4" id="KW-1185">Reference proteome</keyword>
<dbReference type="InterPro" id="IPR003781">
    <property type="entry name" value="CoA-bd"/>
</dbReference>
<gene>
    <name evidence="3" type="ORF">E4O86_02470</name>
</gene>
<dbReference type="SUPFAM" id="SSF56059">
    <property type="entry name" value="Glutathione synthetase ATP-binding domain-like"/>
    <property type="match status" value="1"/>
</dbReference>
<dbReference type="Proteomes" id="UP000773614">
    <property type="component" value="Unassembled WGS sequence"/>
</dbReference>
<dbReference type="Pfam" id="PF13380">
    <property type="entry name" value="CoA_binding_2"/>
    <property type="match status" value="1"/>
</dbReference>